<comment type="caution">
    <text evidence="2">The sequence shown here is derived from an EMBL/GenBank/DDBJ whole genome shotgun (WGS) entry which is preliminary data.</text>
</comment>
<proteinExistence type="predicted"/>
<name>A0A328CY37_9ASTE</name>
<evidence type="ECO:0000256" key="1">
    <source>
        <dbReference type="SAM" id="MobiDB-lite"/>
    </source>
</evidence>
<keyword evidence="3" id="KW-1185">Reference proteome</keyword>
<dbReference type="AlphaFoldDB" id="A0A328CY37"/>
<evidence type="ECO:0000313" key="3">
    <source>
        <dbReference type="Proteomes" id="UP000249390"/>
    </source>
</evidence>
<protein>
    <submittedName>
        <fullName evidence="2">Uncharacterized protein</fullName>
    </submittedName>
</protein>
<dbReference type="EMBL" id="NQVE01000217">
    <property type="protein sequence ID" value="RAL37221.1"/>
    <property type="molecule type" value="Genomic_DNA"/>
</dbReference>
<sequence>MCYNTSLSQARTQKQMMQRALQRLLGRILISNPNSVQIRFGYHISTKITRTNVLAAHLFSSNSSPGRHDLFGVEDLLLHVDCNLLYAREALGRDGNALHQPWLNLHSSFASASRGHVLALKSKLGKNPRGNRSINDYLHDMQSISNELALNQNPVKDEDLVAHVLNQLGSEYDPISSAAFIRDSALSFPELGDILRDFERKLQVSDTAVSSMVATANSTQRHSVSNSRFNGGHSSTAPIAYPRRGQQHLGSGRQTRRQDGAHSSCQFCSIPGHDIKGWTWSWYGIGTGGSATGTGDEDGDRYGEPDTEPPATSLVPVVGPRYHLQRQ</sequence>
<dbReference type="PANTHER" id="PTHR47481:SF43">
    <property type="entry name" value="RETROTRANSPOSON COPIA-LIKE N-TERMINAL DOMAIN-CONTAINING PROTEIN"/>
    <property type="match status" value="1"/>
</dbReference>
<feature type="region of interest" description="Disordered" evidence="1">
    <location>
        <begin position="217"/>
        <end position="259"/>
    </location>
</feature>
<feature type="compositionally biased region" description="Polar residues" evidence="1">
    <location>
        <begin position="217"/>
        <end position="237"/>
    </location>
</feature>
<accession>A0A328CY37</accession>
<reference evidence="2 3" key="1">
    <citation type="submission" date="2018-06" db="EMBL/GenBank/DDBJ databases">
        <title>The Genome of Cuscuta australis (Dodder) Provides Insight into the Evolution of Plant Parasitism.</title>
        <authorList>
            <person name="Liu H."/>
        </authorList>
    </citation>
    <scope>NUCLEOTIDE SEQUENCE [LARGE SCALE GENOMIC DNA]</scope>
    <source>
        <strain evidence="3">cv. Yunnan</strain>
        <tissue evidence="2">Vines</tissue>
    </source>
</reference>
<evidence type="ECO:0000313" key="2">
    <source>
        <dbReference type="EMBL" id="RAL37221.1"/>
    </source>
</evidence>
<feature type="region of interest" description="Disordered" evidence="1">
    <location>
        <begin position="289"/>
        <end position="327"/>
    </location>
</feature>
<organism evidence="2 3">
    <name type="scientific">Cuscuta australis</name>
    <dbReference type="NCBI Taxonomy" id="267555"/>
    <lineage>
        <taxon>Eukaryota</taxon>
        <taxon>Viridiplantae</taxon>
        <taxon>Streptophyta</taxon>
        <taxon>Embryophyta</taxon>
        <taxon>Tracheophyta</taxon>
        <taxon>Spermatophyta</taxon>
        <taxon>Magnoliopsida</taxon>
        <taxon>eudicotyledons</taxon>
        <taxon>Gunneridae</taxon>
        <taxon>Pentapetalae</taxon>
        <taxon>asterids</taxon>
        <taxon>lamiids</taxon>
        <taxon>Solanales</taxon>
        <taxon>Convolvulaceae</taxon>
        <taxon>Cuscuteae</taxon>
        <taxon>Cuscuta</taxon>
        <taxon>Cuscuta subgen. Grammica</taxon>
        <taxon>Cuscuta sect. Cleistogrammica</taxon>
    </lineage>
</organism>
<gene>
    <name evidence="2" type="ORF">DM860_004143</name>
</gene>
<dbReference type="Proteomes" id="UP000249390">
    <property type="component" value="Unassembled WGS sequence"/>
</dbReference>
<dbReference type="PANTHER" id="PTHR47481">
    <property type="match status" value="1"/>
</dbReference>
<dbReference type="Pfam" id="PF14223">
    <property type="entry name" value="Retrotran_gag_2"/>
    <property type="match status" value="1"/>
</dbReference>